<evidence type="ECO:0000256" key="1">
    <source>
        <dbReference type="SAM" id="Coils"/>
    </source>
</evidence>
<proteinExistence type="predicted"/>
<organism evidence="2">
    <name type="scientific">Gongylonema pulchrum</name>
    <dbReference type="NCBI Taxonomy" id="637853"/>
    <lineage>
        <taxon>Eukaryota</taxon>
        <taxon>Metazoa</taxon>
        <taxon>Ecdysozoa</taxon>
        <taxon>Nematoda</taxon>
        <taxon>Chromadorea</taxon>
        <taxon>Rhabditida</taxon>
        <taxon>Spirurina</taxon>
        <taxon>Spiruromorpha</taxon>
        <taxon>Spiruroidea</taxon>
        <taxon>Gongylonematidae</taxon>
        <taxon>Gongylonema</taxon>
    </lineage>
</organism>
<evidence type="ECO:0000313" key="2">
    <source>
        <dbReference type="WBParaSite" id="GPUH_0000102501-mRNA-1"/>
    </source>
</evidence>
<accession>A0A183CX34</accession>
<feature type="coiled-coil region" evidence="1">
    <location>
        <begin position="389"/>
        <end position="416"/>
    </location>
</feature>
<dbReference type="AlphaFoldDB" id="A0A183CX34"/>
<keyword evidence="1" id="KW-0175">Coiled coil</keyword>
<reference evidence="2" key="1">
    <citation type="submission" date="2016-06" db="UniProtKB">
        <authorList>
            <consortium name="WormBaseParasite"/>
        </authorList>
    </citation>
    <scope>IDENTIFICATION</scope>
</reference>
<sequence>LEAEVATEIELSKELESEECDVSVVATSTEAASITVRLPKKPVEAKEKVSVPEKPKKLPEAEVASDIELSKELESEEIEVSVVATSSEAASITVRLPKKLVEAEEKVAVQLPKKPVAAEEEVTVRVPKKPVEAEEKVAVAEKPVVLVEKKPEAAEITSKIELSKDAEGEETGISAFVTLSDSASITLRLPKKRVAAEEGIAITERPKELVEKKKPEEAEVATEIGFSREAALDNSYVSVVAATLEVADIMVRLGKKPTGARGISEVEAITEEMQRAATKDSRLKGLGIETVDDVEVSFELCRNLLLEFAELSKPMFDSAMFQIRLADKGKKIKKKARKAKEPLIIEKLAAEEEAVEVDFDFEKKNVYQVTYSSALVGALESVSESFVVAKKGEEILKRVEAEESSLQDKIRKKGRKISPLLKTVISLVVEKPSEQDFVELEIILSNVERCTLSVRPVVMRKMKRTLEKPEVLVSAPTTVEELPVEGVFVTFEFTKQRTQKIGVGAVFNSEQPTEQIELVEEIVRPALREEAAQLLFMHRERASTSIAVFYEEKGKSCTDEAVECAFKKQEKQSAETQLPQKITVDVVSTMREPVQKATLELLTQPSRDVSDQWKFVIAEIEVEAGEELATTDGTVDILATFEEAELTTSEVTSDILDVDVSLEAMLEEEFIEATGPTFYTQFK</sequence>
<name>A0A183CX34_9BILA</name>
<protein>
    <submittedName>
        <fullName evidence="2">Ig-like domain-containing protein</fullName>
    </submittedName>
</protein>
<dbReference type="WBParaSite" id="GPUH_0000102501-mRNA-1">
    <property type="protein sequence ID" value="GPUH_0000102501-mRNA-1"/>
    <property type="gene ID" value="GPUH_0000102501"/>
</dbReference>